<keyword evidence="6" id="KW-1185">Reference proteome</keyword>
<keyword evidence="2" id="KW-0012">Acyltransferase</keyword>
<name>A0A1G7J5W3_9SPHN</name>
<dbReference type="InterPro" id="IPR000182">
    <property type="entry name" value="GNAT_dom"/>
</dbReference>
<dbReference type="GO" id="GO:0016747">
    <property type="term" value="F:acyltransferase activity, transferring groups other than amino-acyl groups"/>
    <property type="evidence" value="ECO:0007669"/>
    <property type="project" value="InterPro"/>
</dbReference>
<feature type="domain" description="N-acetyltransferase" evidence="4">
    <location>
        <begin position="8"/>
        <end position="167"/>
    </location>
</feature>
<evidence type="ECO:0000313" key="6">
    <source>
        <dbReference type="Proteomes" id="UP000323502"/>
    </source>
</evidence>
<reference evidence="5 6" key="1">
    <citation type="submission" date="2016-10" db="EMBL/GenBank/DDBJ databases">
        <authorList>
            <person name="Varghese N."/>
            <person name="Submissions S."/>
        </authorList>
    </citation>
    <scope>NUCLEOTIDE SEQUENCE [LARGE SCALE GENOMIC DNA]</scope>
    <source>
        <strain evidence="5 6">S7-754</strain>
    </source>
</reference>
<protein>
    <submittedName>
        <fullName evidence="5">Protein N-acetyltransferase, RimJ/RimL family</fullName>
    </submittedName>
</protein>
<dbReference type="Gene3D" id="3.40.630.30">
    <property type="match status" value="1"/>
</dbReference>
<dbReference type="Proteomes" id="UP000323502">
    <property type="component" value="Unassembled WGS sequence"/>
</dbReference>
<organism evidence="5 6">
    <name type="scientific">Sphingomonas carotinifaciens</name>
    <dbReference type="NCBI Taxonomy" id="1166323"/>
    <lineage>
        <taxon>Bacteria</taxon>
        <taxon>Pseudomonadati</taxon>
        <taxon>Pseudomonadota</taxon>
        <taxon>Alphaproteobacteria</taxon>
        <taxon>Sphingomonadales</taxon>
        <taxon>Sphingomonadaceae</taxon>
        <taxon>Sphingomonas</taxon>
    </lineage>
</organism>
<dbReference type="RefSeq" id="WP_174236605.1">
    <property type="nucleotide sequence ID" value="NZ_FNBI01000002.1"/>
</dbReference>
<dbReference type="PROSITE" id="PS51186">
    <property type="entry name" value="GNAT"/>
    <property type="match status" value="1"/>
</dbReference>
<dbReference type="InterPro" id="IPR016181">
    <property type="entry name" value="Acyl_CoA_acyltransferase"/>
</dbReference>
<dbReference type="PANTHER" id="PTHR43792">
    <property type="entry name" value="GNAT FAMILY, PUTATIVE (AFU_ORTHOLOGUE AFUA_3G00765)-RELATED-RELATED"/>
    <property type="match status" value="1"/>
</dbReference>
<evidence type="ECO:0000259" key="4">
    <source>
        <dbReference type="PROSITE" id="PS51186"/>
    </source>
</evidence>
<accession>A0A1G7J5W3</accession>
<comment type="similarity">
    <text evidence="3">Belongs to the acetyltransferase family. RimJ subfamily.</text>
</comment>
<keyword evidence="1 5" id="KW-0808">Transferase</keyword>
<evidence type="ECO:0000256" key="1">
    <source>
        <dbReference type="ARBA" id="ARBA00022679"/>
    </source>
</evidence>
<proteinExistence type="inferred from homology"/>
<evidence type="ECO:0000256" key="2">
    <source>
        <dbReference type="ARBA" id="ARBA00023315"/>
    </source>
</evidence>
<dbReference type="EMBL" id="FNBI01000002">
    <property type="protein sequence ID" value="SDF20174.1"/>
    <property type="molecule type" value="Genomic_DNA"/>
</dbReference>
<dbReference type="SUPFAM" id="SSF55729">
    <property type="entry name" value="Acyl-CoA N-acyltransferases (Nat)"/>
    <property type="match status" value="1"/>
</dbReference>
<gene>
    <name evidence="5" type="ORF">SAMN05216557_102504</name>
</gene>
<dbReference type="Pfam" id="PF13302">
    <property type="entry name" value="Acetyltransf_3"/>
    <property type="match status" value="1"/>
</dbReference>
<dbReference type="AlphaFoldDB" id="A0A1G7J5W3"/>
<evidence type="ECO:0000313" key="5">
    <source>
        <dbReference type="EMBL" id="SDF20174.1"/>
    </source>
</evidence>
<evidence type="ECO:0000256" key="3">
    <source>
        <dbReference type="ARBA" id="ARBA00038502"/>
    </source>
</evidence>
<sequence length="178" mass="19451">MFARTERLMLRPGWPEDAPELVRAIGHEDVVTRLARAPWPYALGDAQAFLAQPRGGHEPRFLIFDDIAAGPRLVGGIELIDGEELAYWLTPAAWGRGYATEAGRAMIDIARHALGVRRLHARHFVDNPASGRVLAKLGFCATGEIAPLASRGRREPGLAIAYERDLDEERAVPVALAA</sequence>
<dbReference type="InterPro" id="IPR051531">
    <property type="entry name" value="N-acetyltransferase"/>
</dbReference>
<dbReference type="PANTHER" id="PTHR43792:SF8">
    <property type="entry name" value="[RIBOSOMAL PROTEIN US5]-ALANINE N-ACETYLTRANSFERASE"/>
    <property type="match status" value="1"/>
</dbReference>